<evidence type="ECO:0000313" key="14">
    <source>
        <dbReference type="Proteomes" id="UP001549099"/>
    </source>
</evidence>
<comment type="pathway">
    <text evidence="1 9 11">Cofactor biosynthesis; thiamine diphosphate biosynthesis; thiamine phosphate from 4-amino-2-methyl-5-diphosphomethylpyrimidine and 4-methyl-5-(2-phosphoethyl)-thiazole: step 1/1.</text>
</comment>
<proteinExistence type="inferred from homology"/>
<dbReference type="NCBIfam" id="TIGR00693">
    <property type="entry name" value="thiE"/>
    <property type="match status" value="1"/>
</dbReference>
<dbReference type="SUPFAM" id="SSF51391">
    <property type="entry name" value="Thiamin phosphate synthase"/>
    <property type="match status" value="1"/>
</dbReference>
<keyword evidence="14" id="KW-1185">Reference proteome</keyword>
<evidence type="ECO:0000256" key="2">
    <source>
        <dbReference type="ARBA" id="ARBA00022679"/>
    </source>
</evidence>
<dbReference type="Gene3D" id="3.20.20.70">
    <property type="entry name" value="Aldolase class I"/>
    <property type="match status" value="1"/>
</dbReference>
<comment type="catalytic activity">
    <reaction evidence="6 9 10">
        <text>4-methyl-5-(2-phosphooxyethyl)-thiazole + 4-amino-2-methyl-5-(diphosphooxymethyl)pyrimidine + H(+) = thiamine phosphate + diphosphate</text>
        <dbReference type="Rhea" id="RHEA:22328"/>
        <dbReference type="ChEBI" id="CHEBI:15378"/>
        <dbReference type="ChEBI" id="CHEBI:33019"/>
        <dbReference type="ChEBI" id="CHEBI:37575"/>
        <dbReference type="ChEBI" id="CHEBI:57841"/>
        <dbReference type="ChEBI" id="CHEBI:58296"/>
        <dbReference type="EC" id="2.5.1.3"/>
    </reaction>
</comment>
<evidence type="ECO:0000256" key="7">
    <source>
        <dbReference type="ARBA" id="ARBA00047851"/>
    </source>
</evidence>
<evidence type="ECO:0000256" key="3">
    <source>
        <dbReference type="ARBA" id="ARBA00022723"/>
    </source>
</evidence>
<evidence type="ECO:0000256" key="11">
    <source>
        <dbReference type="RuleBase" id="RU004253"/>
    </source>
</evidence>
<reference evidence="13 14" key="1">
    <citation type="submission" date="2024-06" db="EMBL/GenBank/DDBJ databases">
        <title>Genomic Encyclopedia of Type Strains, Phase IV (KMG-IV): sequencing the most valuable type-strain genomes for metagenomic binning, comparative biology and taxonomic classification.</title>
        <authorList>
            <person name="Goeker M."/>
        </authorList>
    </citation>
    <scope>NUCLEOTIDE SEQUENCE [LARGE SCALE GENOMIC DNA]</scope>
    <source>
        <strain evidence="13 14">DSM 26128</strain>
    </source>
</reference>
<evidence type="ECO:0000256" key="10">
    <source>
        <dbReference type="RuleBase" id="RU003826"/>
    </source>
</evidence>
<evidence type="ECO:0000313" key="13">
    <source>
        <dbReference type="EMBL" id="MET3574293.1"/>
    </source>
</evidence>
<feature type="binding site" evidence="9">
    <location>
        <position position="74"/>
    </location>
    <ligand>
        <name>Mg(2+)</name>
        <dbReference type="ChEBI" id="CHEBI:18420"/>
    </ligand>
</feature>
<comment type="similarity">
    <text evidence="9 10">Belongs to the thiamine-phosphate synthase family.</text>
</comment>
<evidence type="ECO:0000256" key="9">
    <source>
        <dbReference type="HAMAP-Rule" id="MF_00097"/>
    </source>
</evidence>
<feature type="domain" description="Thiamine phosphate synthase/TenI" evidence="12">
    <location>
        <begin position="8"/>
        <end position="193"/>
    </location>
</feature>
<accession>A0ABV2G7M9</accession>
<gene>
    <name evidence="9" type="primary">thiE</name>
    <name evidence="13" type="ORF">ABID49_000169</name>
</gene>
<dbReference type="EC" id="2.5.1.3" evidence="9"/>
<dbReference type="InterPro" id="IPR034291">
    <property type="entry name" value="TMP_synthase"/>
</dbReference>
<dbReference type="GO" id="GO:0004789">
    <property type="term" value="F:thiamine-phosphate diphosphorylase activity"/>
    <property type="evidence" value="ECO:0007669"/>
    <property type="project" value="UniProtKB-EC"/>
</dbReference>
<organism evidence="13 14">
    <name type="scientific">Bhargavaea ullalensis</name>
    <dbReference type="NCBI Taxonomy" id="1265685"/>
    <lineage>
        <taxon>Bacteria</taxon>
        <taxon>Bacillati</taxon>
        <taxon>Bacillota</taxon>
        <taxon>Bacilli</taxon>
        <taxon>Bacillales</taxon>
        <taxon>Caryophanaceae</taxon>
        <taxon>Bhargavaea</taxon>
    </lineage>
</organism>
<feature type="binding site" evidence="9">
    <location>
        <position position="170"/>
    </location>
    <ligand>
        <name>2-[(2R,5Z)-2-carboxy-4-methylthiazol-5(2H)-ylidene]ethyl phosphate</name>
        <dbReference type="ChEBI" id="CHEBI:62899"/>
    </ligand>
</feature>
<dbReference type="EMBL" id="JBEPLW010000001">
    <property type="protein sequence ID" value="MET3574293.1"/>
    <property type="molecule type" value="Genomic_DNA"/>
</dbReference>
<evidence type="ECO:0000256" key="4">
    <source>
        <dbReference type="ARBA" id="ARBA00022842"/>
    </source>
</evidence>
<keyword evidence="2 9" id="KW-0808">Transferase</keyword>
<comment type="cofactor">
    <cofactor evidence="9">
        <name>Mg(2+)</name>
        <dbReference type="ChEBI" id="CHEBI:18420"/>
    </cofactor>
    <text evidence="9">Binds 1 Mg(2+) ion per subunit.</text>
</comment>
<comment type="catalytic activity">
    <reaction evidence="7 9 10">
        <text>2-(2-carboxy-4-methylthiazol-5-yl)ethyl phosphate + 4-amino-2-methyl-5-(diphosphooxymethyl)pyrimidine + 2 H(+) = thiamine phosphate + CO2 + diphosphate</text>
        <dbReference type="Rhea" id="RHEA:47848"/>
        <dbReference type="ChEBI" id="CHEBI:15378"/>
        <dbReference type="ChEBI" id="CHEBI:16526"/>
        <dbReference type="ChEBI" id="CHEBI:33019"/>
        <dbReference type="ChEBI" id="CHEBI:37575"/>
        <dbReference type="ChEBI" id="CHEBI:57841"/>
        <dbReference type="ChEBI" id="CHEBI:62890"/>
        <dbReference type="EC" id="2.5.1.3"/>
    </reaction>
</comment>
<feature type="binding site" evidence="9">
    <location>
        <position position="93"/>
    </location>
    <ligand>
        <name>Mg(2+)</name>
        <dbReference type="ChEBI" id="CHEBI:18420"/>
    </ligand>
</feature>
<feature type="binding site" evidence="9">
    <location>
        <position position="141"/>
    </location>
    <ligand>
        <name>4-amino-2-methyl-5-(diphosphooxymethyl)pyrimidine</name>
        <dbReference type="ChEBI" id="CHEBI:57841"/>
    </ligand>
</feature>
<dbReference type="Pfam" id="PF02581">
    <property type="entry name" value="TMP-TENI"/>
    <property type="match status" value="1"/>
</dbReference>
<keyword evidence="4 9" id="KW-0460">Magnesium</keyword>
<dbReference type="CDD" id="cd00564">
    <property type="entry name" value="TMP_TenI"/>
    <property type="match status" value="1"/>
</dbReference>
<evidence type="ECO:0000256" key="1">
    <source>
        <dbReference type="ARBA" id="ARBA00005165"/>
    </source>
</evidence>
<evidence type="ECO:0000256" key="6">
    <source>
        <dbReference type="ARBA" id="ARBA00047334"/>
    </source>
</evidence>
<feature type="binding site" evidence="9">
    <location>
        <begin position="38"/>
        <end position="42"/>
    </location>
    <ligand>
        <name>4-amino-2-methyl-5-(diphosphooxymethyl)pyrimidine</name>
        <dbReference type="ChEBI" id="CHEBI:57841"/>
    </ligand>
</feature>
<comment type="caution">
    <text evidence="13">The sequence shown here is derived from an EMBL/GenBank/DDBJ whole genome shotgun (WGS) entry which is preliminary data.</text>
</comment>
<evidence type="ECO:0000256" key="5">
    <source>
        <dbReference type="ARBA" id="ARBA00022977"/>
    </source>
</evidence>
<dbReference type="InterPro" id="IPR022998">
    <property type="entry name" value="ThiamineP_synth_TenI"/>
</dbReference>
<protein>
    <recommendedName>
        <fullName evidence="9">Thiamine-phosphate synthase</fullName>
        <shortName evidence="9">TP synthase</shortName>
        <shortName evidence="9">TPS</shortName>
        <ecNumber evidence="9">2.5.1.3</ecNumber>
    </recommendedName>
    <alternativeName>
        <fullName evidence="9">Thiamine-phosphate pyrophosphorylase</fullName>
        <shortName evidence="9">TMP pyrophosphorylase</shortName>
        <shortName evidence="9">TMP-PPase</shortName>
    </alternativeName>
</protein>
<feature type="binding site" evidence="9">
    <location>
        <begin position="138"/>
        <end position="140"/>
    </location>
    <ligand>
        <name>2-[(2R,5Z)-2-carboxy-4-methylthiazol-5(2H)-ylidene]ethyl phosphate</name>
        <dbReference type="ChEBI" id="CHEBI:62899"/>
    </ligand>
</feature>
<dbReference type="HAMAP" id="MF_00097">
    <property type="entry name" value="TMP_synthase"/>
    <property type="match status" value="1"/>
</dbReference>
<keyword evidence="5 9" id="KW-0784">Thiamine biosynthesis</keyword>
<keyword evidence="3 9" id="KW-0479">Metal-binding</keyword>
<feature type="binding site" evidence="9">
    <location>
        <begin position="190"/>
        <end position="191"/>
    </location>
    <ligand>
        <name>2-[(2R,5Z)-2-carboxy-4-methylthiazol-5(2H)-ylidene]ethyl phosphate</name>
        <dbReference type="ChEBI" id="CHEBI:62899"/>
    </ligand>
</feature>
<sequence>MNREQLAVYFIMGSGNTAGRDPLAVLGSALRGGVTCFQLREKGPGALKGEPLADFAAGCRDLCRQYGVPFIVNDDLELAVATGADGLHIGQEDGNAAEIRRRIGNRMILGVSAHDVNEAAAARSAGADYLGMGPVYGTRSKPDARAASGTELITSAKSAYPDLPIVGIGGIREDNAAPVIEAGASGVSVISAIAHAGDPERAARELRQAVREALEPGKVSK</sequence>
<evidence type="ECO:0000259" key="12">
    <source>
        <dbReference type="Pfam" id="PF02581"/>
    </source>
</evidence>
<name>A0ABV2G7M9_9BACL</name>
<comment type="function">
    <text evidence="9">Condenses 4-methyl-5-(beta-hydroxyethyl)thiazole monophosphate (THZ-P) and 2-methyl-4-amino-5-hydroxymethyl pyrimidine pyrophosphate (HMP-PP) to form thiamine monophosphate (TMP).</text>
</comment>
<comment type="catalytic activity">
    <reaction evidence="8 9 10">
        <text>2-[(2R,5Z)-2-carboxy-4-methylthiazol-5(2H)-ylidene]ethyl phosphate + 4-amino-2-methyl-5-(diphosphooxymethyl)pyrimidine + 2 H(+) = thiamine phosphate + CO2 + diphosphate</text>
        <dbReference type="Rhea" id="RHEA:47844"/>
        <dbReference type="ChEBI" id="CHEBI:15378"/>
        <dbReference type="ChEBI" id="CHEBI:16526"/>
        <dbReference type="ChEBI" id="CHEBI:33019"/>
        <dbReference type="ChEBI" id="CHEBI:37575"/>
        <dbReference type="ChEBI" id="CHEBI:57841"/>
        <dbReference type="ChEBI" id="CHEBI:62899"/>
        <dbReference type="EC" id="2.5.1.3"/>
    </reaction>
</comment>
<dbReference type="Proteomes" id="UP001549099">
    <property type="component" value="Unassembled WGS sequence"/>
</dbReference>
<dbReference type="PANTHER" id="PTHR20857">
    <property type="entry name" value="THIAMINE-PHOSPHATE PYROPHOSPHORYLASE"/>
    <property type="match status" value="1"/>
</dbReference>
<evidence type="ECO:0000256" key="8">
    <source>
        <dbReference type="ARBA" id="ARBA00047883"/>
    </source>
</evidence>
<dbReference type="InterPro" id="IPR013785">
    <property type="entry name" value="Aldolase_TIM"/>
</dbReference>
<feature type="binding site" evidence="9">
    <location>
        <position position="73"/>
    </location>
    <ligand>
        <name>4-amino-2-methyl-5-(diphosphooxymethyl)pyrimidine</name>
        <dbReference type="ChEBI" id="CHEBI:57841"/>
    </ligand>
</feature>
<feature type="binding site" evidence="9">
    <location>
        <position position="112"/>
    </location>
    <ligand>
        <name>4-amino-2-methyl-5-(diphosphooxymethyl)pyrimidine</name>
        <dbReference type="ChEBI" id="CHEBI:57841"/>
    </ligand>
</feature>
<dbReference type="InterPro" id="IPR036206">
    <property type="entry name" value="ThiamineP_synth_sf"/>
</dbReference>
<dbReference type="PANTHER" id="PTHR20857:SF15">
    <property type="entry name" value="THIAMINE-PHOSPHATE SYNTHASE"/>
    <property type="match status" value="1"/>
</dbReference>